<organism evidence="1 2">
    <name type="scientific">Caerostris darwini</name>
    <dbReference type="NCBI Taxonomy" id="1538125"/>
    <lineage>
        <taxon>Eukaryota</taxon>
        <taxon>Metazoa</taxon>
        <taxon>Ecdysozoa</taxon>
        <taxon>Arthropoda</taxon>
        <taxon>Chelicerata</taxon>
        <taxon>Arachnida</taxon>
        <taxon>Araneae</taxon>
        <taxon>Araneomorphae</taxon>
        <taxon>Entelegynae</taxon>
        <taxon>Araneoidea</taxon>
        <taxon>Araneidae</taxon>
        <taxon>Caerostris</taxon>
    </lineage>
</organism>
<keyword evidence="2" id="KW-1185">Reference proteome</keyword>
<reference evidence="1 2" key="1">
    <citation type="submission" date="2021-06" db="EMBL/GenBank/DDBJ databases">
        <title>Caerostris darwini draft genome.</title>
        <authorList>
            <person name="Kono N."/>
            <person name="Arakawa K."/>
        </authorList>
    </citation>
    <scope>NUCLEOTIDE SEQUENCE [LARGE SCALE GENOMIC DNA]</scope>
</reference>
<evidence type="ECO:0000313" key="2">
    <source>
        <dbReference type="Proteomes" id="UP001054837"/>
    </source>
</evidence>
<accession>A0AAV4M5R7</accession>
<protein>
    <recommendedName>
        <fullName evidence="3">Maturase K</fullName>
    </recommendedName>
</protein>
<name>A0AAV4M5R7_9ARAC</name>
<comment type="caution">
    <text evidence="1">The sequence shown here is derived from an EMBL/GenBank/DDBJ whole genome shotgun (WGS) entry which is preliminary data.</text>
</comment>
<dbReference type="AlphaFoldDB" id="A0AAV4M5R7"/>
<dbReference type="EMBL" id="BPLQ01000068">
    <property type="protein sequence ID" value="GIX67185.1"/>
    <property type="molecule type" value="Genomic_DNA"/>
</dbReference>
<evidence type="ECO:0000313" key="1">
    <source>
        <dbReference type="EMBL" id="GIX67185.1"/>
    </source>
</evidence>
<evidence type="ECO:0008006" key="3">
    <source>
        <dbReference type="Google" id="ProtNLM"/>
    </source>
</evidence>
<sequence>MQHRWEKKLLYNFNSTDHPYTYSALLFTPTVFLRGHNTEKRKHVAKGTEVISTIAHAPYTLPHLSLAGGELELLLSVVSPFVVHRQIAEIRRKKGGTKGLEIEFAHLHTYRFFPGIAVSVFHEVCLMSGFVIDFWKAKVVVSAFITIFSEQF</sequence>
<gene>
    <name evidence="1" type="ORF">CDAR_474371</name>
</gene>
<proteinExistence type="predicted"/>
<dbReference type="Proteomes" id="UP001054837">
    <property type="component" value="Unassembled WGS sequence"/>
</dbReference>